<keyword evidence="2" id="KW-1185">Reference proteome</keyword>
<name>A0ACC3SA90_9PEZI</name>
<reference evidence="1" key="1">
    <citation type="submission" date="2024-02" db="EMBL/GenBank/DDBJ databases">
        <title>Metagenome Assembled Genome of Zalaria obscura JY119.</title>
        <authorList>
            <person name="Vighnesh L."/>
            <person name="Jagadeeshwari U."/>
            <person name="Venkata Ramana C."/>
            <person name="Sasikala C."/>
        </authorList>
    </citation>
    <scope>NUCLEOTIDE SEQUENCE</scope>
    <source>
        <strain evidence="1">JY119</strain>
    </source>
</reference>
<comment type="caution">
    <text evidence="1">The sequence shown here is derived from an EMBL/GenBank/DDBJ whole genome shotgun (WGS) entry which is preliminary data.</text>
</comment>
<sequence>MHSQYSTDRTLIVYHYSRLCYYEAVEKDVSDHTGSVRKYRVFQEQPKNCLEMVPVLSPEIGVLERDGVRHPQAPWRHVKFSAGMGAVTEKQLAEKAGHLEMLRGGKKDGKDEKKKHGRK</sequence>
<gene>
    <name evidence="1" type="ORF">M8818_006466</name>
</gene>
<dbReference type="Proteomes" id="UP001320706">
    <property type="component" value="Unassembled WGS sequence"/>
</dbReference>
<protein>
    <submittedName>
        <fullName evidence="1">Uncharacterized protein</fullName>
    </submittedName>
</protein>
<evidence type="ECO:0000313" key="1">
    <source>
        <dbReference type="EMBL" id="KAK8198599.1"/>
    </source>
</evidence>
<proteinExistence type="predicted"/>
<organism evidence="1 2">
    <name type="scientific">Zalaria obscura</name>
    <dbReference type="NCBI Taxonomy" id="2024903"/>
    <lineage>
        <taxon>Eukaryota</taxon>
        <taxon>Fungi</taxon>
        <taxon>Dikarya</taxon>
        <taxon>Ascomycota</taxon>
        <taxon>Pezizomycotina</taxon>
        <taxon>Dothideomycetes</taxon>
        <taxon>Dothideomycetidae</taxon>
        <taxon>Dothideales</taxon>
        <taxon>Zalariaceae</taxon>
        <taxon>Zalaria</taxon>
    </lineage>
</organism>
<evidence type="ECO:0000313" key="2">
    <source>
        <dbReference type="Proteomes" id="UP001320706"/>
    </source>
</evidence>
<dbReference type="EMBL" id="JAMKPW020000040">
    <property type="protein sequence ID" value="KAK8198599.1"/>
    <property type="molecule type" value="Genomic_DNA"/>
</dbReference>
<accession>A0ACC3SA90</accession>